<reference evidence="8 9" key="1">
    <citation type="submission" date="2020-11" db="EMBL/GenBank/DDBJ databases">
        <authorList>
            <person name="Kim M.K."/>
        </authorList>
    </citation>
    <scope>NUCLEOTIDE SEQUENCE [LARGE SCALE GENOMIC DNA]</scope>
    <source>
        <strain evidence="8 9">BT662</strain>
    </source>
</reference>
<evidence type="ECO:0000256" key="1">
    <source>
        <dbReference type="ARBA" id="ARBA00004141"/>
    </source>
</evidence>
<keyword evidence="3 5" id="KW-1133">Transmembrane helix</keyword>
<dbReference type="InterPro" id="IPR032692">
    <property type="entry name" value="YccS_N"/>
</dbReference>
<organism evidence="8 9">
    <name type="scientific">Hymenobacter ruricola</name>
    <dbReference type="NCBI Taxonomy" id="2791023"/>
    <lineage>
        <taxon>Bacteria</taxon>
        <taxon>Pseudomonadati</taxon>
        <taxon>Bacteroidota</taxon>
        <taxon>Cytophagia</taxon>
        <taxon>Cytophagales</taxon>
        <taxon>Hymenobacteraceae</taxon>
        <taxon>Hymenobacter</taxon>
    </lineage>
</organism>
<dbReference type="RefSeq" id="WP_196291083.1">
    <property type="nucleotide sequence ID" value="NZ_JADQDM010000001.1"/>
</dbReference>
<feature type="transmembrane region" description="Helical" evidence="5">
    <location>
        <begin position="447"/>
        <end position="467"/>
    </location>
</feature>
<evidence type="ECO:0000256" key="4">
    <source>
        <dbReference type="ARBA" id="ARBA00023136"/>
    </source>
</evidence>
<evidence type="ECO:0000256" key="3">
    <source>
        <dbReference type="ARBA" id="ARBA00022989"/>
    </source>
</evidence>
<keyword evidence="2 5" id="KW-0812">Transmembrane</keyword>
<dbReference type="PANTHER" id="PTHR31086">
    <property type="entry name" value="ALUMINUM-ACTIVATED MALATE TRANSPORTER 10"/>
    <property type="match status" value="1"/>
</dbReference>
<comment type="caution">
    <text evidence="8">The sequence shown here is derived from an EMBL/GenBank/DDBJ whole genome shotgun (WGS) entry which is preliminary data.</text>
</comment>
<evidence type="ECO:0000259" key="6">
    <source>
        <dbReference type="Pfam" id="PF12805"/>
    </source>
</evidence>
<evidence type="ECO:0000259" key="7">
    <source>
        <dbReference type="Pfam" id="PF13515"/>
    </source>
</evidence>
<dbReference type="Proteomes" id="UP000618931">
    <property type="component" value="Unassembled WGS sequence"/>
</dbReference>
<name>A0ABS0HZ73_9BACT</name>
<keyword evidence="4 5" id="KW-0472">Membrane</keyword>
<feature type="transmembrane region" description="Helical" evidence="5">
    <location>
        <begin position="107"/>
        <end position="130"/>
    </location>
</feature>
<comment type="subcellular location">
    <subcellularLocation>
        <location evidence="1">Membrane</location>
        <topology evidence="1">Multi-pass membrane protein</topology>
    </subcellularLocation>
</comment>
<keyword evidence="9" id="KW-1185">Reference proteome</keyword>
<dbReference type="Pfam" id="PF13515">
    <property type="entry name" value="FUSC_2"/>
    <property type="match status" value="1"/>
</dbReference>
<gene>
    <name evidence="8" type="ORF">I2H31_00745</name>
</gene>
<feature type="domain" description="Integral membrane protein YccS N-terminal" evidence="6">
    <location>
        <begin position="72"/>
        <end position="343"/>
    </location>
</feature>
<feature type="transmembrane region" description="Helical" evidence="5">
    <location>
        <begin position="519"/>
        <end position="537"/>
    </location>
</feature>
<dbReference type="EMBL" id="JADQDM010000001">
    <property type="protein sequence ID" value="MBF9219614.1"/>
    <property type="molecule type" value="Genomic_DNA"/>
</dbReference>
<evidence type="ECO:0000256" key="5">
    <source>
        <dbReference type="SAM" id="Phobius"/>
    </source>
</evidence>
<evidence type="ECO:0000313" key="9">
    <source>
        <dbReference type="Proteomes" id="UP000618931"/>
    </source>
</evidence>
<dbReference type="InterPro" id="IPR049453">
    <property type="entry name" value="Memb_transporter_dom"/>
</dbReference>
<feature type="transmembrane region" description="Helical" evidence="5">
    <location>
        <begin position="487"/>
        <end position="512"/>
    </location>
</feature>
<sequence length="715" mass="77963">MNSYSRRLRYFFTGQHFSDGVRTTVAILLPALLLAQWGHFDLGLTVSTGAVCVSVTDTPGPPAHRRNGMLAALALVQLTALLTSVAATSVWGLGLEIGVLSFLCTMLLVWGARAGAVGTAGLLNVVLLLAHPPALSQALPHAGLLLLGGLWYAGLALVAYQVRPYRPAQQALGECVHAIAQFLALKAKFYNPATALEEDYRQLVAQQVVVNEKQEAARDFLFRTRQIVNETTSTGRRLVLTFVETVDLYERITAAYYDYGNVREAFGRSGLLPDIAGLIRHIAAELDHLGVAIQTGRPYDGPGPDLGAEWGRLQARISALDAGSADGQTRVLKKILVNLRDIIRRVGNIRRYFDESLTADVPAPSRAAEHARFVAHQEIELQALSQNFTLSSSVFRHSVRMMLACLVAFVVAESLWHGQHNYWILMTVTIMLKPGFSLTRQRNQERIIGTLAGGALGGAILWALPWTEARFGVLVGFMVLAYSFQRTVYLATVIFLTAYLLIMFSFLGLSYIGVAEERITDTLIGCAIAFSAGYFLFPRWESEQLTDYMAAALRANLAYLRQLANRLAGRPLPPNEYRLLRKEVYVSGANLAAAFQRMLTEPKSKQHRPTETHEFVVLNHILSSNIAALTATLREAAPAVPPFAAEGRRALTSAVAALQKSLARMTPDAAAPATELGLGTAGNGASDDKTLLEQLAFLQKVSGDIGRVSEVLIEK</sequence>
<feature type="transmembrane region" description="Helical" evidence="5">
    <location>
        <begin position="68"/>
        <end position="95"/>
    </location>
</feature>
<accession>A0ABS0HZ73</accession>
<feature type="domain" description="Integral membrane bound transporter" evidence="7">
    <location>
        <begin position="408"/>
        <end position="530"/>
    </location>
</feature>
<evidence type="ECO:0000256" key="2">
    <source>
        <dbReference type="ARBA" id="ARBA00022692"/>
    </source>
</evidence>
<proteinExistence type="predicted"/>
<feature type="transmembrane region" description="Helical" evidence="5">
    <location>
        <begin position="142"/>
        <end position="160"/>
    </location>
</feature>
<protein>
    <submittedName>
        <fullName evidence="8">FUSC family protein</fullName>
    </submittedName>
</protein>
<dbReference type="Pfam" id="PF12805">
    <property type="entry name" value="FUSC-like"/>
    <property type="match status" value="1"/>
</dbReference>
<evidence type="ECO:0000313" key="8">
    <source>
        <dbReference type="EMBL" id="MBF9219614.1"/>
    </source>
</evidence>